<dbReference type="GO" id="GO:0032259">
    <property type="term" value="P:methylation"/>
    <property type="evidence" value="ECO:0007669"/>
    <property type="project" value="UniProtKB-KW"/>
</dbReference>
<evidence type="ECO:0000313" key="9">
    <source>
        <dbReference type="EMBL" id="VDO07912.1"/>
    </source>
</evidence>
<dbReference type="WBParaSite" id="HNAJ_0001042101-mRNA-1">
    <property type="protein sequence ID" value="HNAJ_0001042101-mRNA-1"/>
    <property type="gene ID" value="HNAJ_0001042101"/>
</dbReference>
<dbReference type="InterPro" id="IPR031632">
    <property type="entry name" value="SVIP"/>
</dbReference>
<proteinExistence type="predicted"/>
<dbReference type="Pfam" id="PF00856">
    <property type="entry name" value="SET"/>
    <property type="match status" value="1"/>
</dbReference>
<evidence type="ECO:0000259" key="8">
    <source>
        <dbReference type="PROSITE" id="PS50280"/>
    </source>
</evidence>
<dbReference type="PANTHER" id="PTHR46402:SF2">
    <property type="entry name" value="HISTONE-LYSINE N-TRIMETHYLTRANSFERASE SMYD5"/>
    <property type="match status" value="1"/>
</dbReference>
<keyword evidence="1" id="KW-0489">Methyltransferase</keyword>
<dbReference type="Gene3D" id="2.170.270.10">
    <property type="entry name" value="SET domain"/>
    <property type="match status" value="1"/>
</dbReference>
<dbReference type="EMBL" id="UZAE01013040">
    <property type="protein sequence ID" value="VDO07912.1"/>
    <property type="molecule type" value="Genomic_DNA"/>
</dbReference>
<evidence type="ECO:0000256" key="3">
    <source>
        <dbReference type="ARBA" id="ARBA00022691"/>
    </source>
</evidence>
<keyword evidence="2" id="KW-0808">Transferase</keyword>
<feature type="region of interest" description="Disordered" evidence="7">
    <location>
        <begin position="468"/>
        <end position="514"/>
    </location>
</feature>
<keyword evidence="4" id="KW-0519">Myristate</keyword>
<dbReference type="Pfam" id="PF15811">
    <property type="entry name" value="SVIP"/>
    <property type="match status" value="1"/>
</dbReference>
<dbReference type="AlphaFoldDB" id="A0A0R3TS22"/>
<dbReference type="InterPro" id="IPR046341">
    <property type="entry name" value="SET_dom_sf"/>
</dbReference>
<dbReference type="Proteomes" id="UP000278807">
    <property type="component" value="Unassembled WGS sequence"/>
</dbReference>
<feature type="compositionally biased region" description="Basic and acidic residues" evidence="7">
    <location>
        <begin position="483"/>
        <end position="498"/>
    </location>
</feature>
<reference evidence="11" key="1">
    <citation type="submission" date="2017-02" db="UniProtKB">
        <authorList>
            <consortium name="WormBaseParasite"/>
        </authorList>
    </citation>
    <scope>IDENTIFICATION</scope>
</reference>
<evidence type="ECO:0000256" key="1">
    <source>
        <dbReference type="ARBA" id="ARBA00022603"/>
    </source>
</evidence>
<name>A0A0R3TS22_RODNA</name>
<evidence type="ECO:0000256" key="5">
    <source>
        <dbReference type="ARBA" id="ARBA00023139"/>
    </source>
</evidence>
<feature type="domain" description="SET" evidence="8">
    <location>
        <begin position="4"/>
        <end position="371"/>
    </location>
</feature>
<dbReference type="GO" id="GO:0045814">
    <property type="term" value="P:negative regulation of gene expression, epigenetic"/>
    <property type="evidence" value="ECO:0007669"/>
    <property type="project" value="TreeGrafter"/>
</dbReference>
<gene>
    <name evidence="9" type="ORF">HNAJ_LOCUS10416</name>
</gene>
<dbReference type="STRING" id="102285.A0A0R3TS22"/>
<keyword evidence="10" id="KW-1185">Reference proteome</keyword>
<evidence type="ECO:0000313" key="11">
    <source>
        <dbReference type="WBParaSite" id="HNAJ_0001042101-mRNA-1"/>
    </source>
</evidence>
<sequence>MSNPPVEVVDLGTVKGRALVTTAKVKKGEVIFTERPLICCQLSFNRINGHRCCDYCLKPLENPQDNARRLTKQASLNLPAVPGAPPCDSVIPIFHCSVCQTEYCSLECSTASQLEYHTFICSPNQDNSFNRLEECWRSCHPLPETGTVMLLIRIAATHFAAHFLKSERAQYIVTALSRFVSSPVVEVPNEDCLSTSCSSTALAHRLMGPTFAGDLSRLHALFIECVAEMSQRTGVPSGLETIPQQIGLDGLLTEHGFCSAMCLIGRNGQGIGSSSLGSWGKVAESVVEQRGSPDEVGRFSDFLDHLYETLDETAGEFLNVEGVGLYARQSLINHSCDPNASVCFESGTNELSLVAEEDIDSPGTELTICYLDECMMHRSGHSRRKYLREHYLFICKCSRCQYEKSQQGYESVTSNEEINSVYHDFISSLLLLNYCSSMGCCFSGESEEATQQPDPVERRRLQAEAAERRLQEQANRGITNPESVRRRQEKAAEVERLRQSMGNEGGGLQWRVSG</sequence>
<protein>
    <submittedName>
        <fullName evidence="11">SET domain-containing protein</fullName>
    </submittedName>
</protein>
<organism evidence="11">
    <name type="scientific">Rodentolepis nana</name>
    <name type="common">Dwarf tapeworm</name>
    <name type="synonym">Hymenolepis nana</name>
    <dbReference type="NCBI Taxonomy" id="102285"/>
    <lineage>
        <taxon>Eukaryota</taxon>
        <taxon>Metazoa</taxon>
        <taxon>Spiralia</taxon>
        <taxon>Lophotrochozoa</taxon>
        <taxon>Platyhelminthes</taxon>
        <taxon>Cestoda</taxon>
        <taxon>Eucestoda</taxon>
        <taxon>Cyclophyllidea</taxon>
        <taxon>Hymenolepididae</taxon>
        <taxon>Rodentolepis</taxon>
    </lineage>
</organism>
<evidence type="ECO:0000256" key="2">
    <source>
        <dbReference type="ARBA" id="ARBA00022679"/>
    </source>
</evidence>
<reference evidence="9 10" key="2">
    <citation type="submission" date="2018-11" db="EMBL/GenBank/DDBJ databases">
        <authorList>
            <consortium name="Pathogen Informatics"/>
        </authorList>
    </citation>
    <scope>NUCLEOTIDE SEQUENCE [LARGE SCALE GENOMIC DNA]</scope>
</reference>
<accession>A0A0R3TS22</accession>
<dbReference type="PROSITE" id="PS50280">
    <property type="entry name" value="SET"/>
    <property type="match status" value="1"/>
</dbReference>
<evidence type="ECO:0000256" key="4">
    <source>
        <dbReference type="ARBA" id="ARBA00022707"/>
    </source>
</evidence>
<dbReference type="GO" id="GO:0042799">
    <property type="term" value="F:histone H4K20 methyltransferase activity"/>
    <property type="evidence" value="ECO:0007669"/>
    <property type="project" value="TreeGrafter"/>
</dbReference>
<evidence type="ECO:0000256" key="6">
    <source>
        <dbReference type="ARBA" id="ARBA00023288"/>
    </source>
</evidence>
<keyword evidence="6" id="KW-0449">Lipoprotein</keyword>
<dbReference type="SMART" id="SM00317">
    <property type="entry name" value="SET"/>
    <property type="match status" value="1"/>
</dbReference>
<evidence type="ECO:0000256" key="7">
    <source>
        <dbReference type="SAM" id="MobiDB-lite"/>
    </source>
</evidence>
<dbReference type="InterPro" id="IPR001214">
    <property type="entry name" value="SET_dom"/>
</dbReference>
<dbReference type="SUPFAM" id="SSF82199">
    <property type="entry name" value="SET domain"/>
    <property type="match status" value="1"/>
</dbReference>
<keyword evidence="3" id="KW-0949">S-adenosyl-L-methionine</keyword>
<keyword evidence="5" id="KW-0564">Palmitate</keyword>
<evidence type="ECO:0000313" key="10">
    <source>
        <dbReference type="Proteomes" id="UP000278807"/>
    </source>
</evidence>
<dbReference type="OrthoDB" id="438641at2759"/>
<dbReference type="PANTHER" id="PTHR46402">
    <property type="entry name" value="SET AND MYND DOMAIN-CONTAINING PROTEIN 5"/>
    <property type="match status" value="1"/>
</dbReference>